<evidence type="ECO:0000313" key="3">
    <source>
        <dbReference type="Proteomes" id="UP000030403"/>
    </source>
</evidence>
<reference evidence="2 3" key="1">
    <citation type="submission" date="2013-08" db="EMBL/GenBank/DDBJ databases">
        <authorList>
            <person name="Huang J."/>
            <person name="Wang G."/>
        </authorList>
    </citation>
    <scope>NUCLEOTIDE SEQUENCE [LARGE SCALE GENOMIC DNA]</scope>
    <source>
        <strain evidence="2 3">BH030004</strain>
    </source>
</reference>
<evidence type="ECO:0000256" key="1">
    <source>
        <dbReference type="SAM" id="Phobius"/>
    </source>
</evidence>
<keyword evidence="1" id="KW-1133">Transmembrane helix</keyword>
<protein>
    <submittedName>
        <fullName evidence="2">Uncharacterized protein</fullName>
    </submittedName>
</protein>
<dbReference type="Proteomes" id="UP000030403">
    <property type="component" value="Unassembled WGS sequence"/>
</dbReference>
<dbReference type="AlphaFoldDB" id="A0A0A5GF93"/>
<keyword evidence="3" id="KW-1185">Reference proteome</keyword>
<accession>A0A0A5GF93</accession>
<evidence type="ECO:0000313" key="2">
    <source>
        <dbReference type="EMBL" id="KGX91886.1"/>
    </source>
</evidence>
<comment type="caution">
    <text evidence="2">The sequence shown here is derived from an EMBL/GenBank/DDBJ whole genome shotgun (WGS) entry which is preliminary data.</text>
</comment>
<organism evidence="2 3">
    <name type="scientific">Pontibacillus marinus BH030004 = DSM 16465</name>
    <dbReference type="NCBI Taxonomy" id="1385511"/>
    <lineage>
        <taxon>Bacteria</taxon>
        <taxon>Bacillati</taxon>
        <taxon>Bacillota</taxon>
        <taxon>Bacilli</taxon>
        <taxon>Bacillales</taxon>
        <taxon>Bacillaceae</taxon>
        <taxon>Pontibacillus</taxon>
    </lineage>
</organism>
<keyword evidence="1" id="KW-0812">Transmembrane</keyword>
<proteinExistence type="predicted"/>
<name>A0A0A5GF93_9BACI</name>
<feature type="transmembrane region" description="Helical" evidence="1">
    <location>
        <begin position="6"/>
        <end position="27"/>
    </location>
</feature>
<keyword evidence="1" id="KW-0472">Membrane</keyword>
<gene>
    <name evidence="2" type="ORF">N783_00640</name>
</gene>
<dbReference type="EMBL" id="AVPF01000001">
    <property type="protein sequence ID" value="KGX91886.1"/>
    <property type="molecule type" value="Genomic_DNA"/>
</dbReference>
<sequence>MKGIATIYLIFSLKNMVIPTLELAWMYRKEEGSI</sequence>